<keyword evidence="1" id="KW-0472">Membrane</keyword>
<feature type="transmembrane region" description="Helical" evidence="1">
    <location>
        <begin position="102"/>
        <end position="126"/>
    </location>
</feature>
<organism evidence="2 3">
    <name type="scientific">Palaeococcus pacificus DY20341</name>
    <dbReference type="NCBI Taxonomy" id="1343739"/>
    <lineage>
        <taxon>Archaea</taxon>
        <taxon>Methanobacteriati</taxon>
        <taxon>Methanobacteriota</taxon>
        <taxon>Thermococci</taxon>
        <taxon>Thermococcales</taxon>
        <taxon>Thermococcaceae</taxon>
        <taxon>Palaeococcus</taxon>
    </lineage>
</organism>
<dbReference type="eggNOG" id="ENOG502N588">
    <property type="taxonomic scope" value="Archaea"/>
</dbReference>
<dbReference type="KEGG" id="ppac:PAP_07170"/>
<keyword evidence="1" id="KW-1133">Transmembrane helix</keyword>
<dbReference type="OrthoDB" id="101857at2157"/>
<protein>
    <submittedName>
        <fullName evidence="2">Uncharacterized protein</fullName>
    </submittedName>
</protein>
<dbReference type="STRING" id="1343739.PAP_07170"/>
<feature type="transmembrane region" description="Helical" evidence="1">
    <location>
        <begin position="28"/>
        <end position="47"/>
    </location>
</feature>
<feature type="transmembrane region" description="Helical" evidence="1">
    <location>
        <begin position="79"/>
        <end position="96"/>
    </location>
</feature>
<reference evidence="2 3" key="2">
    <citation type="journal article" date="2015" name="Genome Announc.">
        <title>Complete Genome Sequence of Hyperthermophilic Piezophilic Archaeon Palaeococcus pacificus DY20341T, Isolated from Deep-Sea Hydrothermal Sediments.</title>
        <authorList>
            <person name="Zeng X."/>
            <person name="Jebbar M."/>
            <person name="Shao Z."/>
        </authorList>
    </citation>
    <scope>NUCLEOTIDE SEQUENCE [LARGE SCALE GENOMIC DNA]</scope>
    <source>
        <strain evidence="2 3">DY20341</strain>
    </source>
</reference>
<sequence length="136" mass="15611">MNVYLFIAIILGILVGITFPKIMEKYKYAGRISIMLLMAVSSLWYWKSGMIKSSYLFFEIFTWLSFDFVDYIEEKGIRALIAIVLIAIGTLGITLYEFEMTFIDILGILMSAGLALYGFIYLGFLVRPEEKEGRKV</sequence>
<dbReference type="HOGENOM" id="CLU_1870842_0_0_2"/>
<gene>
    <name evidence="2" type="ORF">PAP_07170</name>
</gene>
<evidence type="ECO:0000313" key="2">
    <source>
        <dbReference type="EMBL" id="AIF69824.1"/>
    </source>
</evidence>
<reference evidence="3" key="1">
    <citation type="submission" date="2013-06" db="EMBL/GenBank/DDBJ databases">
        <title>Complete Genome Sequence of Hyperthermophilic Palaeococcus pacificus DY20341T, Isolated from a Deep-Sea Hydrothermal Sediments.</title>
        <authorList>
            <person name="Zeng X."/>
            <person name="Shao Z."/>
        </authorList>
    </citation>
    <scope>NUCLEOTIDE SEQUENCE [LARGE SCALE GENOMIC DNA]</scope>
    <source>
        <strain evidence="3">DY20341</strain>
    </source>
</reference>
<name>A0A075LTX4_9EURY</name>
<accession>A0A075LTX4</accession>
<keyword evidence="3" id="KW-1185">Reference proteome</keyword>
<evidence type="ECO:0000256" key="1">
    <source>
        <dbReference type="SAM" id="Phobius"/>
    </source>
</evidence>
<dbReference type="RefSeq" id="WP_048165342.1">
    <property type="nucleotide sequence ID" value="NZ_CP006019.1"/>
</dbReference>
<evidence type="ECO:0000313" key="3">
    <source>
        <dbReference type="Proteomes" id="UP000027981"/>
    </source>
</evidence>
<dbReference type="GeneID" id="24842546"/>
<dbReference type="AlphaFoldDB" id="A0A075LTX4"/>
<feature type="transmembrane region" description="Helical" evidence="1">
    <location>
        <begin position="6"/>
        <end position="23"/>
    </location>
</feature>
<keyword evidence="1" id="KW-0812">Transmembrane</keyword>
<dbReference type="Proteomes" id="UP000027981">
    <property type="component" value="Chromosome"/>
</dbReference>
<dbReference type="EMBL" id="CP006019">
    <property type="protein sequence ID" value="AIF69824.1"/>
    <property type="molecule type" value="Genomic_DNA"/>
</dbReference>
<proteinExistence type="predicted"/>